<dbReference type="EMBL" id="QPJD01000064">
    <property type="protein sequence ID" value="RCW39604.1"/>
    <property type="molecule type" value="Genomic_DNA"/>
</dbReference>
<protein>
    <submittedName>
        <fullName evidence="2">Uncharacterized protein</fullName>
    </submittedName>
</protein>
<accession>A0A368VIW7</accession>
<organism evidence="2 3">
    <name type="scientific">Paenibacillus prosopidis</name>
    <dbReference type="NCBI Taxonomy" id="630520"/>
    <lineage>
        <taxon>Bacteria</taxon>
        <taxon>Bacillati</taxon>
        <taxon>Bacillota</taxon>
        <taxon>Bacilli</taxon>
        <taxon>Bacillales</taxon>
        <taxon>Paenibacillaceae</taxon>
        <taxon>Paenibacillus</taxon>
    </lineage>
</organism>
<gene>
    <name evidence="2" type="ORF">DFP97_1642</name>
</gene>
<keyword evidence="3" id="KW-1185">Reference proteome</keyword>
<evidence type="ECO:0000256" key="1">
    <source>
        <dbReference type="SAM" id="MobiDB-lite"/>
    </source>
</evidence>
<dbReference type="AlphaFoldDB" id="A0A368VIW7"/>
<reference evidence="2 3" key="1">
    <citation type="submission" date="2018-07" db="EMBL/GenBank/DDBJ databases">
        <title>Genomic Encyclopedia of Type Strains, Phase III (KMG-III): the genomes of soil and plant-associated and newly described type strains.</title>
        <authorList>
            <person name="Whitman W."/>
        </authorList>
    </citation>
    <scope>NUCLEOTIDE SEQUENCE [LARGE SCALE GENOMIC DNA]</scope>
    <source>
        <strain evidence="2 3">CECT 7506</strain>
    </source>
</reference>
<feature type="compositionally biased region" description="Basic and acidic residues" evidence="1">
    <location>
        <begin position="23"/>
        <end position="39"/>
    </location>
</feature>
<feature type="region of interest" description="Disordered" evidence="1">
    <location>
        <begin position="21"/>
        <end position="50"/>
    </location>
</feature>
<evidence type="ECO:0000313" key="3">
    <source>
        <dbReference type="Proteomes" id="UP000252415"/>
    </source>
</evidence>
<sequence>MHAYGQEATYAYDAPVFFNHPNKKSELSKQDRREFRKQVNDIGEVSTRQV</sequence>
<comment type="caution">
    <text evidence="2">The sequence shown here is derived from an EMBL/GenBank/DDBJ whole genome shotgun (WGS) entry which is preliminary data.</text>
</comment>
<dbReference type="Proteomes" id="UP000252415">
    <property type="component" value="Unassembled WGS sequence"/>
</dbReference>
<proteinExistence type="predicted"/>
<evidence type="ECO:0000313" key="2">
    <source>
        <dbReference type="EMBL" id="RCW39604.1"/>
    </source>
</evidence>
<name>A0A368VIW7_9BACL</name>